<proteinExistence type="predicted"/>
<dbReference type="Pfam" id="PF02310">
    <property type="entry name" value="B12-binding"/>
    <property type="match status" value="1"/>
</dbReference>
<dbReference type="Proteomes" id="UP000694001">
    <property type="component" value="Chromosome"/>
</dbReference>
<name>A0A975YJZ1_9PROT</name>
<reference evidence="3" key="1">
    <citation type="submission" date="2021-06" db="EMBL/GenBank/DDBJ databases">
        <title>Elioraea tepida, sp. nov., a moderately thermophilic aerobic anoxygenic phototrophic bacterium isolated from an alkaline siliceous hot spring mat community in Yellowstone National Park, WY, USA.</title>
        <authorList>
            <person name="Saini M.K."/>
            <person name="Yoshida S."/>
            <person name="Sebastian A."/>
            <person name="Hirose S."/>
            <person name="Hara E."/>
            <person name="Tamaki H."/>
            <person name="Soulier N.T."/>
            <person name="Albert I."/>
            <person name="Hanada S."/>
            <person name="Bryant D.A."/>
            <person name="Tank M."/>
        </authorList>
    </citation>
    <scope>NUCLEOTIDE SEQUENCE</scope>
    <source>
        <strain evidence="3">MS-P2</strain>
    </source>
</reference>
<dbReference type="GO" id="GO:0046872">
    <property type="term" value="F:metal ion binding"/>
    <property type="evidence" value="ECO:0007669"/>
    <property type="project" value="InterPro"/>
</dbReference>
<evidence type="ECO:0000313" key="3">
    <source>
        <dbReference type="EMBL" id="QXM25194.1"/>
    </source>
</evidence>
<organism evidence="3 4">
    <name type="scientific">Elioraea tepida</name>
    <dbReference type="NCBI Taxonomy" id="2843330"/>
    <lineage>
        <taxon>Bacteria</taxon>
        <taxon>Pseudomonadati</taxon>
        <taxon>Pseudomonadota</taxon>
        <taxon>Alphaproteobacteria</taxon>
        <taxon>Acetobacterales</taxon>
        <taxon>Elioraeaceae</taxon>
        <taxon>Elioraea</taxon>
    </lineage>
</organism>
<dbReference type="EMBL" id="CP076448">
    <property type="protein sequence ID" value="QXM25194.1"/>
    <property type="molecule type" value="Genomic_DNA"/>
</dbReference>
<evidence type="ECO:0000256" key="1">
    <source>
        <dbReference type="SAM" id="MobiDB-lite"/>
    </source>
</evidence>
<dbReference type="InterPro" id="IPR006158">
    <property type="entry name" value="Cobalamin-bd"/>
</dbReference>
<dbReference type="AlphaFoldDB" id="A0A975YJZ1"/>
<dbReference type="GO" id="GO:0031419">
    <property type="term" value="F:cobalamin binding"/>
    <property type="evidence" value="ECO:0007669"/>
    <property type="project" value="InterPro"/>
</dbReference>
<protein>
    <submittedName>
        <fullName evidence="3">Cobalamin B12-binding domain-containing protein</fullName>
    </submittedName>
</protein>
<sequence>MSTRAMEAMTQGSPAASPPLLMPADMPPEDAERAAMDGAPDGAGWLAPPALEARGARSHRLRHKESVSLANTIAEEVVPLLVLAHRCRSEAHAGTASPPDAALAEFVPTLARLAAASNVVAAEALVGELHARGHSLEAIYLDLICPAARHLDRLWHEDAITFADVTIGVLALQRLLHALDHAFCFCADAVHRDPARRALLSSMPGEPHSLAVDVIGAFLRRAGWEVVTLTPREETELCLALHDGWFAVLGLSDSCGLEPEVIAGVIHRARRASQNRRLRVMVGGPAFCADPELAIRVGADATATDARHAVTQADALFALLRRDG</sequence>
<evidence type="ECO:0000259" key="2">
    <source>
        <dbReference type="PROSITE" id="PS51332"/>
    </source>
</evidence>
<accession>A0A975YJZ1</accession>
<feature type="region of interest" description="Disordered" evidence="1">
    <location>
        <begin position="1"/>
        <end position="21"/>
    </location>
</feature>
<keyword evidence="4" id="KW-1185">Reference proteome</keyword>
<evidence type="ECO:0000313" key="4">
    <source>
        <dbReference type="Proteomes" id="UP000694001"/>
    </source>
</evidence>
<gene>
    <name evidence="3" type="ORF">KO353_02785</name>
</gene>
<dbReference type="KEGG" id="elio:KO353_02785"/>
<feature type="domain" description="B12-binding" evidence="2">
    <location>
        <begin position="195"/>
        <end position="324"/>
    </location>
</feature>
<dbReference type="RefSeq" id="WP_218286250.1">
    <property type="nucleotide sequence ID" value="NZ_CP076448.1"/>
</dbReference>
<dbReference type="PROSITE" id="PS51332">
    <property type="entry name" value="B12_BINDING"/>
    <property type="match status" value="1"/>
</dbReference>